<keyword evidence="5" id="KW-1185">Reference proteome</keyword>
<dbReference type="PANTHER" id="PTHR30349">
    <property type="entry name" value="PHAGE INTEGRASE-RELATED"/>
    <property type="match status" value="1"/>
</dbReference>
<dbReference type="InterPro" id="IPR011010">
    <property type="entry name" value="DNA_brk_join_enz"/>
</dbReference>
<name>A0A2U3B8D8_9VIBR</name>
<evidence type="ECO:0000313" key="4">
    <source>
        <dbReference type="EMBL" id="PWI33066.1"/>
    </source>
</evidence>
<dbReference type="GO" id="GO:0006310">
    <property type="term" value="P:DNA recombination"/>
    <property type="evidence" value="ECO:0007669"/>
    <property type="project" value="UniProtKB-KW"/>
</dbReference>
<dbReference type="PROSITE" id="PS51898">
    <property type="entry name" value="TYR_RECOMBINASE"/>
    <property type="match status" value="1"/>
</dbReference>
<sequence>MPRVHSARDKEEFTVILDSLEQRRGIKARRLAELLSLWALRVSDLLAITWHQVEKAFNTGEFAIIETKTGKRKVITLTPVAVKLLNSMREIRPNDTYLFESEYGSRGRPISRVTAWRWISETEQDVIRYRREHGLLGGVNLGTHSMRKTGSRLRQQKGVKLAELQQLLNHSSPATTVNYLDNREQDLINTYAVGDDALF</sequence>
<dbReference type="Proteomes" id="UP000245362">
    <property type="component" value="Unassembled WGS sequence"/>
</dbReference>
<dbReference type="RefSeq" id="WP_109320183.1">
    <property type="nucleotide sequence ID" value="NZ_QFWT01000006.1"/>
</dbReference>
<dbReference type="SUPFAM" id="SSF56349">
    <property type="entry name" value="DNA breaking-rejoining enzymes"/>
    <property type="match status" value="1"/>
</dbReference>
<dbReference type="InterPro" id="IPR013762">
    <property type="entry name" value="Integrase-like_cat_sf"/>
</dbReference>
<evidence type="ECO:0000259" key="3">
    <source>
        <dbReference type="PROSITE" id="PS51898"/>
    </source>
</evidence>
<feature type="domain" description="Tyr recombinase" evidence="3">
    <location>
        <begin position="3"/>
        <end position="192"/>
    </location>
</feature>
<organism evidence="4 5">
    <name type="scientific">Vibrio albus</name>
    <dbReference type="NCBI Taxonomy" id="2200953"/>
    <lineage>
        <taxon>Bacteria</taxon>
        <taxon>Pseudomonadati</taxon>
        <taxon>Pseudomonadota</taxon>
        <taxon>Gammaproteobacteria</taxon>
        <taxon>Vibrionales</taxon>
        <taxon>Vibrionaceae</taxon>
        <taxon>Vibrio</taxon>
    </lineage>
</organism>
<dbReference type="PANTHER" id="PTHR30349:SF82">
    <property type="entry name" value="INTEGRASE_RECOMBINASE YOEC-RELATED"/>
    <property type="match status" value="1"/>
</dbReference>
<evidence type="ECO:0000256" key="1">
    <source>
        <dbReference type="ARBA" id="ARBA00022908"/>
    </source>
</evidence>
<dbReference type="AlphaFoldDB" id="A0A2U3B8D8"/>
<dbReference type="InterPro" id="IPR002104">
    <property type="entry name" value="Integrase_catalytic"/>
</dbReference>
<keyword evidence="1" id="KW-0229">DNA integration</keyword>
<comment type="caution">
    <text evidence="4">The sequence shown here is derived from an EMBL/GenBank/DDBJ whole genome shotgun (WGS) entry which is preliminary data.</text>
</comment>
<evidence type="ECO:0000256" key="2">
    <source>
        <dbReference type="ARBA" id="ARBA00023172"/>
    </source>
</evidence>
<dbReference type="InterPro" id="IPR050090">
    <property type="entry name" value="Tyrosine_recombinase_XerCD"/>
</dbReference>
<dbReference type="GO" id="GO:0015074">
    <property type="term" value="P:DNA integration"/>
    <property type="evidence" value="ECO:0007669"/>
    <property type="project" value="UniProtKB-KW"/>
</dbReference>
<keyword evidence="2" id="KW-0233">DNA recombination</keyword>
<gene>
    <name evidence="4" type="ORF">DI392_12215</name>
</gene>
<reference evidence="4 5" key="1">
    <citation type="submission" date="2018-05" db="EMBL/GenBank/DDBJ databases">
        <title>Vibrio limimaris sp. nov., isolated from marine sediment.</title>
        <authorList>
            <person name="Li C.-M."/>
        </authorList>
    </citation>
    <scope>NUCLEOTIDE SEQUENCE [LARGE SCALE GENOMIC DNA]</scope>
    <source>
        <strain evidence="4 5">E4404</strain>
    </source>
</reference>
<protein>
    <submittedName>
        <fullName evidence="4">Integrase</fullName>
    </submittedName>
</protein>
<evidence type="ECO:0000313" key="5">
    <source>
        <dbReference type="Proteomes" id="UP000245362"/>
    </source>
</evidence>
<dbReference type="GO" id="GO:0003677">
    <property type="term" value="F:DNA binding"/>
    <property type="evidence" value="ECO:0007669"/>
    <property type="project" value="InterPro"/>
</dbReference>
<dbReference type="OrthoDB" id="9788852at2"/>
<proteinExistence type="predicted"/>
<dbReference type="EMBL" id="QFWT01000006">
    <property type="protein sequence ID" value="PWI33066.1"/>
    <property type="molecule type" value="Genomic_DNA"/>
</dbReference>
<accession>A0A2U3B8D8</accession>
<dbReference type="Pfam" id="PF00589">
    <property type="entry name" value="Phage_integrase"/>
    <property type="match status" value="1"/>
</dbReference>
<dbReference type="Gene3D" id="1.10.443.10">
    <property type="entry name" value="Intergrase catalytic core"/>
    <property type="match status" value="1"/>
</dbReference>